<feature type="region of interest" description="Disordered" evidence="14">
    <location>
        <begin position="2108"/>
        <end position="2134"/>
    </location>
</feature>
<feature type="transmembrane region" description="Helical" evidence="15">
    <location>
        <begin position="1122"/>
        <end position="1141"/>
    </location>
</feature>
<dbReference type="PROSITE" id="PS01133">
    <property type="entry name" value="UPF0017"/>
    <property type="match status" value="1"/>
</dbReference>
<dbReference type="GO" id="GO:0007018">
    <property type="term" value="P:microtubule-based movement"/>
    <property type="evidence" value="ECO:0007669"/>
    <property type="project" value="InterPro"/>
</dbReference>
<dbReference type="InterPro" id="IPR024317">
    <property type="entry name" value="Dynein_heavy_chain_D4_dom"/>
</dbReference>
<feature type="region of interest" description="Disordered" evidence="14">
    <location>
        <begin position="1754"/>
        <end position="1827"/>
    </location>
</feature>
<name>A0A812NBR4_9DINO</name>
<dbReference type="GO" id="GO:0005930">
    <property type="term" value="C:axoneme"/>
    <property type="evidence" value="ECO:0007669"/>
    <property type="project" value="UniProtKB-SubCell"/>
</dbReference>
<feature type="compositionally biased region" description="Basic and acidic residues" evidence="14">
    <location>
        <begin position="2155"/>
        <end position="2166"/>
    </location>
</feature>
<gene>
    <name evidence="21" type="primary">ODA11</name>
    <name evidence="21" type="ORF">SNAT2548_LOCUS15954</name>
</gene>
<dbReference type="Pfam" id="PF00561">
    <property type="entry name" value="Abhydrolase_1"/>
    <property type="match status" value="1"/>
</dbReference>
<feature type="compositionally biased region" description="Low complexity" evidence="14">
    <location>
        <begin position="2197"/>
        <end position="2208"/>
    </location>
</feature>
<feature type="coiled-coil region" evidence="13">
    <location>
        <begin position="2587"/>
        <end position="2628"/>
    </location>
</feature>
<dbReference type="GO" id="GO:0003972">
    <property type="term" value="F:RNA ligase (ATP) activity"/>
    <property type="evidence" value="ECO:0007669"/>
    <property type="project" value="InterPro"/>
</dbReference>
<feature type="region of interest" description="Disordered" evidence="14">
    <location>
        <begin position="3366"/>
        <end position="3411"/>
    </location>
</feature>
<evidence type="ECO:0000256" key="9">
    <source>
        <dbReference type="ARBA" id="ARBA00023069"/>
    </source>
</evidence>
<dbReference type="Pfam" id="PF08302">
    <property type="entry name" value="tRNA_lig_CPD"/>
    <property type="match status" value="1"/>
</dbReference>
<evidence type="ECO:0000256" key="8">
    <source>
        <dbReference type="ARBA" id="ARBA00023054"/>
    </source>
</evidence>
<evidence type="ECO:0000256" key="11">
    <source>
        <dbReference type="ARBA" id="ARBA00023212"/>
    </source>
</evidence>
<feature type="domain" description="AB hydrolase-1" evidence="16">
    <location>
        <begin position="2767"/>
        <end position="3022"/>
    </location>
</feature>
<proteinExistence type="predicted"/>
<dbReference type="Gene3D" id="3.40.50.300">
    <property type="entry name" value="P-loop containing nucleotide triphosphate hydrolases"/>
    <property type="match status" value="2"/>
</dbReference>
<dbReference type="FunFam" id="3.40.50.300:FF:000049">
    <property type="entry name" value="Dynein, axonemal, heavy chain 5"/>
    <property type="match status" value="1"/>
</dbReference>
<dbReference type="EMBL" id="CAJNDS010002069">
    <property type="protein sequence ID" value="CAE7303408.1"/>
    <property type="molecule type" value="Genomic_DNA"/>
</dbReference>
<reference evidence="21" key="1">
    <citation type="submission" date="2021-02" db="EMBL/GenBank/DDBJ databases">
        <authorList>
            <person name="Dougan E. K."/>
            <person name="Rhodes N."/>
            <person name="Thang M."/>
            <person name="Chan C."/>
        </authorList>
    </citation>
    <scope>NUCLEOTIDE SEQUENCE</scope>
</reference>
<dbReference type="InterPro" id="IPR000073">
    <property type="entry name" value="AB_hydrolase_1"/>
</dbReference>
<dbReference type="InterPro" id="IPR000952">
    <property type="entry name" value="AB_hydrolase_4_CS"/>
</dbReference>
<evidence type="ECO:0000313" key="21">
    <source>
        <dbReference type="EMBL" id="CAE7303408.1"/>
    </source>
</evidence>
<dbReference type="InterPro" id="IPR026983">
    <property type="entry name" value="DHC"/>
</dbReference>
<feature type="compositionally biased region" description="Basic residues" evidence="14">
    <location>
        <begin position="1300"/>
        <end position="1310"/>
    </location>
</feature>
<feature type="domain" description="Dynein heavy chain AAA module D4" evidence="19">
    <location>
        <begin position="19"/>
        <end position="101"/>
    </location>
</feature>
<keyword evidence="15" id="KW-0812">Transmembrane</keyword>
<keyword evidence="9" id="KW-0969">Cilium</keyword>
<evidence type="ECO:0000256" key="4">
    <source>
        <dbReference type="ARBA" id="ARBA00022737"/>
    </source>
</evidence>
<keyword evidence="6" id="KW-0067">ATP-binding</keyword>
<dbReference type="PANTHER" id="PTHR22878">
    <property type="entry name" value="DYNEIN HEAVY CHAIN 6, AXONEMAL-LIKE-RELATED"/>
    <property type="match status" value="1"/>
</dbReference>
<sequence>MKEYFYQTIFRANLGDWPGFSPVGDGLWSRARKFPALVNCTTIDWFQPWPEDALLNVAQKFLAKLDELGAQDSPARLAIVDFFPYSFEAVNQLSHKFIQELCVIYFFGPLLPVWAAGPEGGVELFEMIGATFKLELSGPGLNYKDRAVVRDAGTGCPGRSDAAESDKRRQSLSVAPYVYHPHAEPSPLVHGGPIIESANQLGWLKASWYPVQMRIRGSFPICYCAASDETNYLASFGISLPSAESPCDRDNALYRYVGVIYAMGIKHSEDPIAACLVVGATQIQQGCQITVRSDRGGLSAQDMAELTEGDPAVPCGEASSGTMLQPRRGDASAWTFQVPSDTATNGFTTAITDSGAQRLLKVCYCENYASASSDGACGAADWQHAGTLSLVGFAGNTVPEVHCYRGQLCRLGRAEAFGMGKGDTVVPVAGNSSCADLDGKVFASTSLVTLLGDSTARVSVEILEYENDMATVCYCSAAVHGIFACQNGQGRFFNMLMGYVRSSGLGGGLRFDCVPSSPRCPGEPVLLHGEDAEVAKRGNLFLAEMKYRPCDDLAASAVQQASLIPDGQSVRVEMPWPLHSGSYALCFCEGNLGCPGQAGQSSVSLQHVGELRVLGALRSVVLSADVGFATIPLKVRLEAASYGIRCCARLGQHDVRQECKDLVPIRQEVLSYPGTHWFPVVLTEPLDLEMTDGHGMLVNITCAAMGESGDCAQNGTAPGLDSFPCRQPDGLALSLQLPIRPLAWAQRPWRRPVGGALGTEEMAEMSGLTSQMKAVPTPDHDAQLRGICDRLETTEGSFQSLPCKAMECTDQNFARGLVPGEHELCICEAAAVSTLHACKGWHRLGHLEIFGPYPLAEVVHGSVGLLTDVTFTGLGFSPEDSLISVPVSSGNIDPGTACIGNGRLLPAQSTLHSPTEWSATSMQFQVPFAEGIHALCWLPAGNARLPHYVGSADVFGERTDFDGCLVGPWRHRAPCSAVCGVGSELWLRQIVGMLNDDAHCPNLEEERPCEGPPCDATVNDWHTDPERPFANAPFDLHIIGSNLTGDLQGVLVKDEGQLATVTDAQGLCRYDSTIVARGTCIASSVSTQALDQVCRFEGGPPDDGVHQVCVCMTALDGSGRCLAFLPALGSITIQLAVAFLPEEESQSAAGAVLAVLAVLVCLCVAPLLACPGLRKKLWKRIKRRCFRQPDSKVSALPVEQKGEDAADFERDEDELSKQGGGQPEEEPQGELTPRTDIEGLNEQMEAPPTPDHSEKERSPGLAAFEDIPQPPEIVEPESRPDQTDAEESEASLTSPPSTTKSRKDRKKRKEERKEERRRAKEERKQAETAPEGKSTLQLPRPLPPPPLRSPPKSLPALPFSASFHSEGSRSPAAVEALAKATAILQAAQKFKNNVGKQDDANLSAYGLSMKALSKAVAGRDSEVLDKALKDAEVAGVGVDLLEKARERLRELQEQEAAQKLQEEAEVARRKAEEEAEAARKKLEEEEEARRLEEEAEAAARKLAEEEEAARRLQASVVQNNAVVLQTWPRAGATEEAEAAARKLAEVAAFALTSLEEAEAARRKAEEEEAARRLQEEAEAAARKLAEEEAEAARRKAEEEEARRLQEEAEAAARKLAEEEAEAARRKAEEEEAARRLQEEAEAAARKLAEEEAEAARRKAEEEEAARRLQEEAEAAARKLAEEEAEAARRKAEEEEAARRLQEEAEAAARKLAEEEAEAARRKAKAEEEEARRLQASRVPSNAVVLQTWCKTVRPDIDGTSNMKQEEAEAAARKLAEEEEARRLQEEAEAAARKLAEEEAEAARRKAEEEEMARRLEEEEAEAARKQAEEEAARASLLALNELLAAMKLSDLPALQKALSTARSGGVSEEILLQGEQKLAALQAQQEAERHRREVEAELLAALTGDMATLTAALIRAEAAKADAEVCARAREALLRMKRFEVEQATEQLIEAMAGEDVQALEAALHRAREADVDANLIQDAEAALQDLRELAQHGPERREAEMELLAAIENRDLVRVEATLAKARALRVSEEVLRAAQALLHSAEAEAALSRAMDGRNIQALMAALQSAAAAGVDASYLHMAEERLRLLQAEAHHSEDDILHALQHREQEFEAPRRPSLHHADSSHTSLDARVPPARSTYIAQRNESELAFALSKGQRDDKRSDSKDKKKAPFRPSLMGQTLIDGGTLMLWKSGQSNGPAGAPRPATTASGDPVGGERPASSDGPREHGAGFSFRPECRCCMCPLTSTRESWAWQQKSVDSVFGAQALGREAQLSDKETLARAAALGCAARTKSAALSEAAAVRLQPPAQDAHVVKVIRLAAAEEKRFAYTTPKSFLELIKLYSGMLGKQVFALADKKARLSSGLIKLRATQEEVANLEEDLKEKAVVVKEKAEKADTFADEVGREKTKVNTEAEKANIEAVKCAQIAQQVAEKKEDCMRDLDAALPLVQQAEAALDVLDKKEFNELKALTRPPTDVATVCETALHLLAGIDPLIDIDKKGRPKDRTWKGIQKMMTDPNKFLAQLKGFKLVIDEGKVPPQNVDEARKLKDGLGEAFFPENMKKKSQAAGGLSEFVINIIKYYDVVSQVEPKKRSLQEATETLEKANERHREVTAMVKDLEDRLATLVAEFDQGGVRLREKHTTSLFKQDPPKRKISTRSSDPGVSLPETFVPASLDGSEGVYVCEESPLAGLSASIKNLGTWHHWYRPPWFLKQGDVMTLFAALCRSSADLTYKRHIIPTNDGGALALDVVLKDSHGTAAPGIDGRAPVVLLLPGLGGSSQGGYVKNMADKLTSHGFAVGVLNMRGCAGCSLRTPRFFSAYRGSTEDMREAIQFLRIQLIKPSNTQKPVFAVGWSLGANILVNTLAEQNGTASSYLDGGVALCATHCLVRCGRQARERWVTKHVYSRFVTRNLLKCLRPAMPQYSSGPVLAWNGTDALVDSLRLQSAKEVFDIDEALVRRMFGYSSVEEYYYHASSCRRVENVSVPLLMVSAADDPMSTGWVPFDSIRANPNVLLAYTSHGGHLGWQDDSDALRSDWVEDVAAEFLKRCQNKLDMAQRLVGALSANGVIWEQTVERTSEELVYIPGDSLVACSFASYLGVFSREYRETATANFVDFLQARSVPLGPEISPLQVLSTEAEQARWCANGLPSDRVSLENGAIMTCSQRWCLVIDPQLQGIVWIKNKEAERNLQITRMGTPKMVQVFEKSIEAGHSVLVENMGEHIDAVLQPVIARNTIKRGTRKVLKLGDKDINYNDKFRLFMQTKLSNPHYPPEIQASEDDKYAKPPKLFLLLVAKRLAYGPGGVLQATPGHMGTDAVDDFTKLEADVIRWLLAREDVRSSVHLALAGKTDEASDAILTIVKGLIDTAPTPPTPSAPSSSASKLPKAKLAKRAAARPTSQQSPEKRPRQEADEYWLDECSRAVEADRLQAEERRREKKRAEIVDLELPARPDPPLPLFWRIDMPDVLKVLSQRGVLPRSFLPVVRPHVTLLYIGGEGSEERAAARAGLSATEFRAAKQTLEELKGSTVAIKMTEIIIEENVACALVDLPEGVPCGSKVPHLTLGTREGVPARHANDILEEVRDGRKEGITRIRLPKPKELRGVLDLETSATYNGKT</sequence>
<dbReference type="Pfam" id="PF12780">
    <property type="entry name" value="AAA_8"/>
    <property type="match status" value="1"/>
</dbReference>
<evidence type="ECO:0000259" key="20">
    <source>
        <dbReference type="Pfam" id="PF12781"/>
    </source>
</evidence>
<dbReference type="GO" id="GO:0045505">
    <property type="term" value="F:dynein intermediate chain binding"/>
    <property type="evidence" value="ECO:0007669"/>
    <property type="project" value="InterPro"/>
</dbReference>
<dbReference type="GO" id="GO:0006388">
    <property type="term" value="P:tRNA splicing, via endonucleolytic cleavage and ligation"/>
    <property type="evidence" value="ECO:0007669"/>
    <property type="project" value="InterPro"/>
</dbReference>
<evidence type="ECO:0000256" key="1">
    <source>
        <dbReference type="ARBA" id="ARBA00004430"/>
    </source>
</evidence>
<dbReference type="GO" id="GO:0030286">
    <property type="term" value="C:dynein complex"/>
    <property type="evidence" value="ECO:0007669"/>
    <property type="project" value="UniProtKB-KW"/>
</dbReference>
<keyword evidence="8 13" id="KW-0175">Coiled coil</keyword>
<feature type="domain" description="Dynein heavy chain coiled coil stalk" evidence="18">
    <location>
        <begin position="2359"/>
        <end position="2631"/>
    </location>
</feature>
<comment type="subcellular location">
    <subcellularLocation>
        <location evidence="1">Cytoplasm</location>
        <location evidence="1">Cytoskeleton</location>
        <location evidence="1">Cilium axoneme</location>
    </subcellularLocation>
</comment>
<keyword evidence="15" id="KW-1133">Transmembrane helix</keyword>
<feature type="region of interest" description="Disordered" evidence="14">
    <location>
        <begin position="1453"/>
        <end position="1509"/>
    </location>
</feature>
<dbReference type="Gene3D" id="3.40.50.1820">
    <property type="entry name" value="alpha/beta hydrolase"/>
    <property type="match status" value="1"/>
</dbReference>
<evidence type="ECO:0000256" key="12">
    <source>
        <dbReference type="ARBA" id="ARBA00023273"/>
    </source>
</evidence>
<dbReference type="InterPro" id="IPR015965">
    <property type="entry name" value="tRNA_lig_PDEase"/>
</dbReference>
<dbReference type="SMART" id="SM00209">
    <property type="entry name" value="TSP1"/>
    <property type="match status" value="1"/>
</dbReference>
<keyword evidence="5" id="KW-0547">Nucleotide-binding</keyword>
<evidence type="ECO:0000256" key="10">
    <source>
        <dbReference type="ARBA" id="ARBA00023175"/>
    </source>
</evidence>
<feature type="compositionally biased region" description="Basic and acidic residues" evidence="14">
    <location>
        <begin position="1460"/>
        <end position="1503"/>
    </location>
</feature>
<evidence type="ECO:0000256" key="3">
    <source>
        <dbReference type="ARBA" id="ARBA00022701"/>
    </source>
</evidence>
<dbReference type="OrthoDB" id="430116at2759"/>
<dbReference type="InterPro" id="IPR024743">
    <property type="entry name" value="Dynein_HC_stalk"/>
</dbReference>
<keyword evidence="7" id="KW-0243">Dynein</keyword>
<feature type="region of interest" description="Disordered" evidence="14">
    <location>
        <begin position="1192"/>
        <end position="1371"/>
    </location>
</feature>
<feature type="domain" description="Dynein heavy chain coiled coil stalk" evidence="18">
    <location>
        <begin position="3051"/>
        <end position="3107"/>
    </location>
</feature>
<feature type="compositionally biased region" description="Basic and acidic residues" evidence="14">
    <location>
        <begin position="1311"/>
        <end position="1326"/>
    </location>
</feature>
<dbReference type="InterPro" id="IPR035706">
    <property type="entry name" value="AAA_9"/>
</dbReference>
<keyword evidence="2" id="KW-0963">Cytoplasm</keyword>
<dbReference type="Pfam" id="PF12781">
    <property type="entry name" value="AAA_9"/>
    <property type="match status" value="1"/>
</dbReference>
<keyword evidence="10" id="KW-0505">Motor protein</keyword>
<dbReference type="PANTHER" id="PTHR22878:SF69">
    <property type="entry name" value="DYNEIN HEAVY CHAIN"/>
    <property type="match status" value="1"/>
</dbReference>
<dbReference type="GO" id="GO:0005524">
    <property type="term" value="F:ATP binding"/>
    <property type="evidence" value="ECO:0007669"/>
    <property type="project" value="UniProtKB-KW"/>
</dbReference>
<evidence type="ECO:0000259" key="19">
    <source>
        <dbReference type="Pfam" id="PF12780"/>
    </source>
</evidence>
<dbReference type="InterPro" id="IPR027417">
    <property type="entry name" value="P-loop_NTPase"/>
</dbReference>
<evidence type="ECO:0000256" key="13">
    <source>
        <dbReference type="SAM" id="Coils"/>
    </source>
</evidence>
<evidence type="ECO:0000259" key="17">
    <source>
        <dbReference type="Pfam" id="PF08302"/>
    </source>
</evidence>
<dbReference type="GO" id="GO:0051959">
    <property type="term" value="F:dynein light intermediate chain binding"/>
    <property type="evidence" value="ECO:0007669"/>
    <property type="project" value="InterPro"/>
</dbReference>
<keyword evidence="15" id="KW-0472">Membrane</keyword>
<evidence type="ECO:0000313" key="22">
    <source>
        <dbReference type="Proteomes" id="UP000604046"/>
    </source>
</evidence>
<feature type="domain" description="tRNA ligase phosphodiesterase" evidence="17">
    <location>
        <begin position="3508"/>
        <end position="3602"/>
    </location>
</feature>
<feature type="coiled-coil region" evidence="13">
    <location>
        <begin position="2360"/>
        <end position="2394"/>
    </location>
</feature>
<keyword evidence="12" id="KW-0966">Cell projection</keyword>
<feature type="region of interest" description="Disordered" evidence="14">
    <location>
        <begin position="1556"/>
        <end position="1739"/>
    </location>
</feature>
<dbReference type="SUPFAM" id="SSF53474">
    <property type="entry name" value="alpha/beta-Hydrolases"/>
    <property type="match status" value="1"/>
</dbReference>
<dbReference type="GO" id="GO:0005874">
    <property type="term" value="C:microtubule"/>
    <property type="evidence" value="ECO:0007669"/>
    <property type="project" value="UniProtKB-KW"/>
</dbReference>
<evidence type="ECO:0000259" key="16">
    <source>
        <dbReference type="Pfam" id="PF00561"/>
    </source>
</evidence>
<feature type="transmembrane region" description="Helical" evidence="15">
    <location>
        <begin position="1148"/>
        <end position="1169"/>
    </location>
</feature>
<keyword evidence="4" id="KW-0677">Repeat</keyword>
<evidence type="ECO:0000256" key="7">
    <source>
        <dbReference type="ARBA" id="ARBA00023017"/>
    </source>
</evidence>
<evidence type="ECO:0000256" key="6">
    <source>
        <dbReference type="ARBA" id="ARBA00022840"/>
    </source>
</evidence>
<evidence type="ECO:0000256" key="2">
    <source>
        <dbReference type="ARBA" id="ARBA00022490"/>
    </source>
</evidence>
<keyword evidence="11" id="KW-0206">Cytoskeleton</keyword>
<feature type="compositionally biased region" description="Basic and acidic residues" evidence="14">
    <location>
        <begin position="1763"/>
        <end position="1827"/>
    </location>
</feature>
<keyword evidence="3" id="KW-0493">Microtubule</keyword>
<dbReference type="Proteomes" id="UP000604046">
    <property type="component" value="Unassembled WGS sequence"/>
</dbReference>
<organism evidence="21 22">
    <name type="scientific">Symbiodinium natans</name>
    <dbReference type="NCBI Taxonomy" id="878477"/>
    <lineage>
        <taxon>Eukaryota</taxon>
        <taxon>Sar</taxon>
        <taxon>Alveolata</taxon>
        <taxon>Dinophyceae</taxon>
        <taxon>Suessiales</taxon>
        <taxon>Symbiodiniaceae</taxon>
        <taxon>Symbiodinium</taxon>
    </lineage>
</organism>
<comment type="caution">
    <text evidence="21">The sequence shown here is derived from an EMBL/GenBank/DDBJ whole genome shotgun (WGS) entry which is preliminary data.</text>
</comment>
<accession>A0A812NBR4</accession>
<protein>
    <submittedName>
        <fullName evidence="21">ODA11 protein</fullName>
    </submittedName>
</protein>
<feature type="compositionally biased region" description="Polar residues" evidence="14">
    <location>
        <begin position="1290"/>
        <end position="1299"/>
    </location>
</feature>
<feature type="region of interest" description="Disordered" evidence="14">
    <location>
        <begin position="2151"/>
        <end position="2228"/>
    </location>
</feature>
<dbReference type="Gene3D" id="1.20.920.20">
    <property type="match status" value="2"/>
</dbReference>
<keyword evidence="22" id="KW-1185">Reference proteome</keyword>
<dbReference type="PROSITE" id="PS50092">
    <property type="entry name" value="TSP1"/>
    <property type="match status" value="1"/>
</dbReference>
<feature type="compositionally biased region" description="Basic residues" evidence="14">
    <location>
        <begin position="3383"/>
        <end position="3392"/>
    </location>
</feature>
<evidence type="ECO:0000256" key="5">
    <source>
        <dbReference type="ARBA" id="ARBA00022741"/>
    </source>
</evidence>
<evidence type="ECO:0000256" key="14">
    <source>
        <dbReference type="SAM" id="MobiDB-lite"/>
    </source>
</evidence>
<feature type="domain" description="Dynein heavy chain ATP-binding dynein motor region" evidence="20">
    <location>
        <begin position="3141"/>
        <end position="3275"/>
    </location>
</feature>
<dbReference type="InterPro" id="IPR000884">
    <property type="entry name" value="TSP1_rpt"/>
</dbReference>
<feature type="compositionally biased region" description="Pro residues" evidence="14">
    <location>
        <begin position="1340"/>
        <end position="1353"/>
    </location>
</feature>
<evidence type="ECO:0000259" key="18">
    <source>
        <dbReference type="Pfam" id="PF12777"/>
    </source>
</evidence>
<evidence type="ECO:0000256" key="15">
    <source>
        <dbReference type="SAM" id="Phobius"/>
    </source>
</evidence>
<dbReference type="InterPro" id="IPR029058">
    <property type="entry name" value="AB_hydrolase_fold"/>
</dbReference>
<dbReference type="Pfam" id="PF12777">
    <property type="entry name" value="MT"/>
    <property type="match status" value="2"/>
</dbReference>
<feature type="compositionally biased region" description="Basic and acidic residues" evidence="14">
    <location>
        <begin position="2108"/>
        <end position="2123"/>
    </location>
</feature>
<feature type="compositionally biased region" description="Basic and acidic residues" evidence="14">
    <location>
        <begin position="1558"/>
        <end position="1720"/>
    </location>
</feature>